<protein>
    <submittedName>
        <fullName evidence="2">Reverse transcriptase/retrotransposon-derived protein RNase H-like domain-containing protein</fullName>
    </submittedName>
</protein>
<evidence type="ECO:0000313" key="1">
    <source>
        <dbReference type="Proteomes" id="UP000046395"/>
    </source>
</evidence>
<keyword evidence="1" id="KW-1185">Reference proteome</keyword>
<proteinExistence type="predicted"/>
<name>A0A5S6QGP3_TRIMR</name>
<dbReference type="WBParaSite" id="TMUE_2000006378.1">
    <property type="protein sequence ID" value="TMUE_2000006378.1"/>
    <property type="gene ID" value="WBGene00293657"/>
</dbReference>
<evidence type="ECO:0000313" key="2">
    <source>
        <dbReference type="WBParaSite" id="TMUE_2000006378.1"/>
    </source>
</evidence>
<accession>A0A5S6QGP3</accession>
<organism evidence="1 2">
    <name type="scientific">Trichuris muris</name>
    <name type="common">Mouse whipworm</name>
    <dbReference type="NCBI Taxonomy" id="70415"/>
    <lineage>
        <taxon>Eukaryota</taxon>
        <taxon>Metazoa</taxon>
        <taxon>Ecdysozoa</taxon>
        <taxon>Nematoda</taxon>
        <taxon>Enoplea</taxon>
        <taxon>Dorylaimia</taxon>
        <taxon>Trichinellida</taxon>
        <taxon>Trichuridae</taxon>
        <taxon>Trichuris</taxon>
    </lineage>
</organism>
<sequence>MGHLEKDSIAFNSVEIPVIPALFERFQAVTRNDNSKVPPRKGPQSFIRLREHAAALTRYKNGGQRLNGTRARC</sequence>
<reference evidence="2" key="1">
    <citation type="submission" date="2019-12" db="UniProtKB">
        <authorList>
            <consortium name="WormBaseParasite"/>
        </authorList>
    </citation>
    <scope>IDENTIFICATION</scope>
</reference>
<dbReference type="Proteomes" id="UP000046395">
    <property type="component" value="Unassembled WGS sequence"/>
</dbReference>
<dbReference type="AlphaFoldDB" id="A0A5S6QGP3"/>